<organism evidence="2 3">
    <name type="scientific">Sulfitobacter marinus</name>
    <dbReference type="NCBI Taxonomy" id="394264"/>
    <lineage>
        <taxon>Bacteria</taxon>
        <taxon>Pseudomonadati</taxon>
        <taxon>Pseudomonadota</taxon>
        <taxon>Alphaproteobacteria</taxon>
        <taxon>Rhodobacterales</taxon>
        <taxon>Roseobacteraceae</taxon>
        <taxon>Sulfitobacter</taxon>
    </lineage>
</organism>
<protein>
    <submittedName>
        <fullName evidence="2">Lipid kinase, YegS/Rv2252/BmrU family</fullName>
    </submittedName>
</protein>
<dbReference type="PROSITE" id="PS50146">
    <property type="entry name" value="DAGK"/>
    <property type="match status" value="1"/>
</dbReference>
<dbReference type="OrthoDB" id="9815110at2"/>
<dbReference type="SUPFAM" id="SSF111331">
    <property type="entry name" value="NAD kinase/diacylglycerol kinase-like"/>
    <property type="match status" value="1"/>
</dbReference>
<keyword evidence="2" id="KW-0418">Kinase</keyword>
<evidence type="ECO:0000259" key="1">
    <source>
        <dbReference type="PROSITE" id="PS50146"/>
    </source>
</evidence>
<dbReference type="GO" id="GO:0016301">
    <property type="term" value="F:kinase activity"/>
    <property type="evidence" value="ECO:0007669"/>
    <property type="project" value="UniProtKB-KW"/>
</dbReference>
<feature type="domain" description="DAGKc" evidence="1">
    <location>
        <begin position="1"/>
        <end position="132"/>
    </location>
</feature>
<dbReference type="RefSeq" id="WP_093916324.1">
    <property type="nucleotide sequence ID" value="NZ_FPAJ01000003.1"/>
</dbReference>
<dbReference type="Gene3D" id="2.60.200.40">
    <property type="match status" value="1"/>
</dbReference>
<sequence>MKPDSVTIILNSGSGRKDGQDRKKSIEDRFKHHGIKASFVAFEPNSDLAKVAKTTAQSDPDTAIIAAGGDGTICGVAAGLRGLPNQMGIIPSGTFNYFARSLNITETVDEAVDVIAAGLTRNTDIAMINDRVFLNNASIGAYPAILQTREGVYEKWGRSRIAAYWSVAKALARFRSPLKLTITVDGKSFKHRTSLVFAITNAFQLREMGLNGEECIENGGMVLLIAPDTNRWKLFKHAASLALGIAKPQTDYEMHCGNEIDLDLRSRKRPVACDGELSRMKGPFKLRMQRDALTLIVPVGSETTVR</sequence>
<evidence type="ECO:0000313" key="2">
    <source>
        <dbReference type="EMBL" id="SFS85429.1"/>
    </source>
</evidence>
<dbReference type="Pfam" id="PF00781">
    <property type="entry name" value="DAGK_cat"/>
    <property type="match status" value="1"/>
</dbReference>
<dbReference type="Proteomes" id="UP000199239">
    <property type="component" value="Unassembled WGS sequence"/>
</dbReference>
<dbReference type="InterPro" id="IPR001206">
    <property type="entry name" value="Diacylglycerol_kinase_cat_dom"/>
</dbReference>
<dbReference type="STRING" id="394264.SAMN04488040_2113"/>
<gene>
    <name evidence="2" type="ORF">SAMN04488040_2113</name>
</gene>
<keyword evidence="2" id="KW-0808">Transferase</keyword>
<name>A0A1I6T872_9RHOB</name>
<dbReference type="InterPro" id="IPR050187">
    <property type="entry name" value="Lipid_Phosphate_FormReg"/>
</dbReference>
<dbReference type="InterPro" id="IPR017438">
    <property type="entry name" value="ATP-NAD_kinase_N"/>
</dbReference>
<dbReference type="EMBL" id="FPAJ01000003">
    <property type="protein sequence ID" value="SFS85429.1"/>
    <property type="molecule type" value="Genomic_DNA"/>
</dbReference>
<accession>A0A1I6T872</accession>
<keyword evidence="3" id="KW-1185">Reference proteome</keyword>
<dbReference type="PANTHER" id="PTHR12358">
    <property type="entry name" value="SPHINGOSINE KINASE"/>
    <property type="match status" value="1"/>
</dbReference>
<dbReference type="SMART" id="SM00046">
    <property type="entry name" value="DAGKc"/>
    <property type="match status" value="1"/>
</dbReference>
<dbReference type="PANTHER" id="PTHR12358:SF54">
    <property type="entry name" value="SPHINGOSINE KINASE RELATED PROTEIN"/>
    <property type="match status" value="1"/>
</dbReference>
<dbReference type="Gene3D" id="3.40.50.10330">
    <property type="entry name" value="Probable inorganic polyphosphate/atp-NAD kinase, domain 1"/>
    <property type="match status" value="1"/>
</dbReference>
<reference evidence="3" key="1">
    <citation type="submission" date="2016-10" db="EMBL/GenBank/DDBJ databases">
        <authorList>
            <person name="Varghese N."/>
            <person name="Submissions S."/>
        </authorList>
    </citation>
    <scope>NUCLEOTIDE SEQUENCE [LARGE SCALE GENOMIC DNA]</scope>
    <source>
        <strain evidence="3">DSM 23422</strain>
    </source>
</reference>
<dbReference type="AlphaFoldDB" id="A0A1I6T872"/>
<proteinExistence type="predicted"/>
<dbReference type="InterPro" id="IPR016064">
    <property type="entry name" value="NAD/diacylglycerol_kinase_sf"/>
</dbReference>
<evidence type="ECO:0000313" key="3">
    <source>
        <dbReference type="Proteomes" id="UP000199239"/>
    </source>
</evidence>